<protein>
    <submittedName>
        <fullName evidence="1">Uncharacterized protein</fullName>
    </submittedName>
</protein>
<accession>X1KB77</accession>
<comment type="caution">
    <text evidence="1">The sequence shown here is derived from an EMBL/GenBank/DDBJ whole genome shotgun (WGS) entry which is preliminary data.</text>
</comment>
<name>X1KB77_9ZZZZ</name>
<proteinExistence type="predicted"/>
<sequence length="74" mass="8157">MTSAWIELMVIASLLLGMAVDVSAQHQDKPRPEAWKDLVYGGRFMDRILPAPIYDGLETDTWGADGGPVSPDRQ</sequence>
<reference evidence="1" key="1">
    <citation type="journal article" date="2014" name="Front. Microbiol.">
        <title>High frequency of phylogenetically diverse reductive dehalogenase-homologous genes in deep subseafloor sedimentary metagenomes.</title>
        <authorList>
            <person name="Kawai M."/>
            <person name="Futagami T."/>
            <person name="Toyoda A."/>
            <person name="Takaki Y."/>
            <person name="Nishi S."/>
            <person name="Hori S."/>
            <person name="Arai W."/>
            <person name="Tsubouchi T."/>
            <person name="Morono Y."/>
            <person name="Uchiyama I."/>
            <person name="Ito T."/>
            <person name="Fujiyama A."/>
            <person name="Inagaki F."/>
            <person name="Takami H."/>
        </authorList>
    </citation>
    <scope>NUCLEOTIDE SEQUENCE</scope>
    <source>
        <strain evidence="1">Expedition CK06-06</strain>
    </source>
</reference>
<dbReference type="EMBL" id="BARU01038707">
    <property type="protein sequence ID" value="GAH87449.1"/>
    <property type="molecule type" value="Genomic_DNA"/>
</dbReference>
<dbReference type="AlphaFoldDB" id="X1KB77"/>
<evidence type="ECO:0000313" key="1">
    <source>
        <dbReference type="EMBL" id="GAH87449.1"/>
    </source>
</evidence>
<organism evidence="1">
    <name type="scientific">marine sediment metagenome</name>
    <dbReference type="NCBI Taxonomy" id="412755"/>
    <lineage>
        <taxon>unclassified sequences</taxon>
        <taxon>metagenomes</taxon>
        <taxon>ecological metagenomes</taxon>
    </lineage>
</organism>
<gene>
    <name evidence="1" type="ORF">S03H2_60110</name>
</gene>